<feature type="region of interest" description="Disordered" evidence="1">
    <location>
        <begin position="34"/>
        <end position="116"/>
    </location>
</feature>
<dbReference type="AlphaFoldDB" id="A0A163XSI2"/>
<sequence length="116" mass="13592">MRKRVQLAMLLGTFTLTVVSCDKDDNQLEIKKETKVNNYDEDELEKDDWGTTPIKRPKLYNTEKTSLDNQELEKDDWGTTPIKRPKLYNTEKTSLDNQELEKDDWGTTPIKRPTSK</sequence>
<organism evidence="2 3">
    <name type="scientific">Myroides marinus</name>
    <dbReference type="NCBI Taxonomy" id="703342"/>
    <lineage>
        <taxon>Bacteria</taxon>
        <taxon>Pseudomonadati</taxon>
        <taxon>Bacteroidota</taxon>
        <taxon>Flavobacteriia</taxon>
        <taxon>Flavobacteriales</taxon>
        <taxon>Flavobacteriaceae</taxon>
        <taxon>Myroides</taxon>
    </lineage>
</organism>
<evidence type="ECO:0000256" key="1">
    <source>
        <dbReference type="SAM" id="MobiDB-lite"/>
    </source>
</evidence>
<dbReference type="PROSITE" id="PS51257">
    <property type="entry name" value="PROKAR_LIPOPROTEIN"/>
    <property type="match status" value="1"/>
</dbReference>
<proteinExistence type="predicted"/>
<reference evidence="2 3" key="1">
    <citation type="submission" date="2016-01" db="EMBL/GenBank/DDBJ databases">
        <title>Whole genome sequencing of Myroides marinus L41.</title>
        <authorList>
            <person name="Hong K.W."/>
        </authorList>
    </citation>
    <scope>NUCLEOTIDE SEQUENCE [LARGE SCALE GENOMIC DNA]</scope>
    <source>
        <strain evidence="2 3">L41</strain>
    </source>
</reference>
<gene>
    <name evidence="2" type="ORF">AV926_13005</name>
</gene>
<comment type="caution">
    <text evidence="2">The sequence shown here is derived from an EMBL/GenBank/DDBJ whole genome shotgun (WGS) entry which is preliminary data.</text>
</comment>
<dbReference type="EMBL" id="LQNU01000065">
    <property type="protein sequence ID" value="KZE78358.1"/>
    <property type="molecule type" value="Genomic_DNA"/>
</dbReference>
<dbReference type="OrthoDB" id="9939894at2"/>
<evidence type="ECO:0000313" key="3">
    <source>
        <dbReference type="Proteomes" id="UP000076630"/>
    </source>
</evidence>
<evidence type="ECO:0000313" key="2">
    <source>
        <dbReference type="EMBL" id="KZE78358.1"/>
    </source>
</evidence>
<dbReference type="RefSeq" id="WP_038984291.1">
    <property type="nucleotide sequence ID" value="NZ_JWJO01000001.1"/>
</dbReference>
<protein>
    <recommendedName>
        <fullName evidence="4">Lipoprotein</fullName>
    </recommendedName>
</protein>
<keyword evidence="3" id="KW-1185">Reference proteome</keyword>
<dbReference type="Proteomes" id="UP000076630">
    <property type="component" value="Unassembled WGS sequence"/>
</dbReference>
<evidence type="ECO:0008006" key="4">
    <source>
        <dbReference type="Google" id="ProtNLM"/>
    </source>
</evidence>
<name>A0A163XSI2_9FLAO</name>
<accession>A0A163XSI2</accession>